<dbReference type="AlphaFoldDB" id="A0A9J6EIY6"/>
<gene>
    <name evidence="2" type="ORF">HPB51_021952</name>
</gene>
<feature type="region of interest" description="Disordered" evidence="1">
    <location>
        <begin position="150"/>
        <end position="180"/>
    </location>
</feature>
<evidence type="ECO:0000313" key="2">
    <source>
        <dbReference type="EMBL" id="KAH8034239.1"/>
    </source>
</evidence>
<comment type="caution">
    <text evidence="2">The sequence shown here is derived from an EMBL/GenBank/DDBJ whole genome shotgun (WGS) entry which is preliminary data.</text>
</comment>
<organism evidence="2 3">
    <name type="scientific">Rhipicephalus microplus</name>
    <name type="common">Cattle tick</name>
    <name type="synonym">Boophilus microplus</name>
    <dbReference type="NCBI Taxonomy" id="6941"/>
    <lineage>
        <taxon>Eukaryota</taxon>
        <taxon>Metazoa</taxon>
        <taxon>Ecdysozoa</taxon>
        <taxon>Arthropoda</taxon>
        <taxon>Chelicerata</taxon>
        <taxon>Arachnida</taxon>
        <taxon>Acari</taxon>
        <taxon>Parasitiformes</taxon>
        <taxon>Ixodida</taxon>
        <taxon>Ixodoidea</taxon>
        <taxon>Ixodidae</taxon>
        <taxon>Rhipicephalinae</taxon>
        <taxon>Rhipicephalus</taxon>
        <taxon>Boophilus</taxon>
    </lineage>
</organism>
<sequence length="180" mass="19467">MVRIYLRRQCAAAVPGLQVLHERLRGLVLSNQTEAISSTKALSFPPSATWHERSCSLSHAAFVEGGANDVSKHSGGWSQSTHALLGTHRTYSPAAVPTGLPARDAMASPSHSQATHVLRDRRQTTACPRFRLGRPASLRCIAVKPAVHEERTAESGAHGQEGQRESSSLFEATKDLRQLA</sequence>
<reference evidence="2" key="2">
    <citation type="submission" date="2021-09" db="EMBL/GenBank/DDBJ databases">
        <authorList>
            <person name="Jia N."/>
            <person name="Wang J."/>
            <person name="Shi W."/>
            <person name="Du L."/>
            <person name="Sun Y."/>
            <person name="Zhan W."/>
            <person name="Jiang J."/>
            <person name="Wang Q."/>
            <person name="Zhang B."/>
            <person name="Ji P."/>
            <person name="Sakyi L.B."/>
            <person name="Cui X."/>
            <person name="Yuan T."/>
            <person name="Jiang B."/>
            <person name="Yang W."/>
            <person name="Lam T.T.-Y."/>
            <person name="Chang Q."/>
            <person name="Ding S."/>
            <person name="Wang X."/>
            <person name="Zhu J."/>
            <person name="Ruan X."/>
            <person name="Zhao L."/>
            <person name="Wei J."/>
            <person name="Que T."/>
            <person name="Du C."/>
            <person name="Cheng J."/>
            <person name="Dai P."/>
            <person name="Han X."/>
            <person name="Huang E."/>
            <person name="Gao Y."/>
            <person name="Liu J."/>
            <person name="Shao H."/>
            <person name="Ye R."/>
            <person name="Li L."/>
            <person name="Wei W."/>
            <person name="Wang X."/>
            <person name="Wang C."/>
            <person name="Huo Q."/>
            <person name="Li W."/>
            <person name="Guo W."/>
            <person name="Chen H."/>
            <person name="Chen S."/>
            <person name="Zhou L."/>
            <person name="Zhou L."/>
            <person name="Ni X."/>
            <person name="Tian J."/>
            <person name="Zhou Y."/>
            <person name="Sheng Y."/>
            <person name="Liu T."/>
            <person name="Pan Y."/>
            <person name="Xia L."/>
            <person name="Li J."/>
            <person name="Zhao F."/>
            <person name="Cao W."/>
        </authorList>
    </citation>
    <scope>NUCLEOTIDE SEQUENCE</scope>
    <source>
        <strain evidence="2">Rmic-2018</strain>
        <tissue evidence="2">Larvae</tissue>
    </source>
</reference>
<keyword evidence="3" id="KW-1185">Reference proteome</keyword>
<protein>
    <submittedName>
        <fullName evidence="2">Uncharacterized protein</fullName>
    </submittedName>
</protein>
<evidence type="ECO:0000256" key="1">
    <source>
        <dbReference type="SAM" id="MobiDB-lite"/>
    </source>
</evidence>
<name>A0A9J6EIY6_RHIMP</name>
<dbReference type="EMBL" id="JABSTU010000004">
    <property type="protein sequence ID" value="KAH8034239.1"/>
    <property type="molecule type" value="Genomic_DNA"/>
</dbReference>
<evidence type="ECO:0000313" key="3">
    <source>
        <dbReference type="Proteomes" id="UP000821866"/>
    </source>
</evidence>
<proteinExistence type="predicted"/>
<reference evidence="2" key="1">
    <citation type="journal article" date="2020" name="Cell">
        <title>Large-Scale Comparative Analyses of Tick Genomes Elucidate Their Genetic Diversity and Vector Capacities.</title>
        <authorList>
            <consortium name="Tick Genome and Microbiome Consortium (TIGMIC)"/>
            <person name="Jia N."/>
            <person name="Wang J."/>
            <person name="Shi W."/>
            <person name="Du L."/>
            <person name="Sun Y."/>
            <person name="Zhan W."/>
            <person name="Jiang J.F."/>
            <person name="Wang Q."/>
            <person name="Zhang B."/>
            <person name="Ji P."/>
            <person name="Bell-Sakyi L."/>
            <person name="Cui X.M."/>
            <person name="Yuan T.T."/>
            <person name="Jiang B.G."/>
            <person name="Yang W.F."/>
            <person name="Lam T.T."/>
            <person name="Chang Q.C."/>
            <person name="Ding S.J."/>
            <person name="Wang X.J."/>
            <person name="Zhu J.G."/>
            <person name="Ruan X.D."/>
            <person name="Zhao L."/>
            <person name="Wei J.T."/>
            <person name="Ye R.Z."/>
            <person name="Que T.C."/>
            <person name="Du C.H."/>
            <person name="Zhou Y.H."/>
            <person name="Cheng J.X."/>
            <person name="Dai P.F."/>
            <person name="Guo W.B."/>
            <person name="Han X.H."/>
            <person name="Huang E.J."/>
            <person name="Li L.F."/>
            <person name="Wei W."/>
            <person name="Gao Y.C."/>
            <person name="Liu J.Z."/>
            <person name="Shao H.Z."/>
            <person name="Wang X."/>
            <person name="Wang C.C."/>
            <person name="Yang T.C."/>
            <person name="Huo Q.B."/>
            <person name="Li W."/>
            <person name="Chen H.Y."/>
            <person name="Chen S.E."/>
            <person name="Zhou L.G."/>
            <person name="Ni X.B."/>
            <person name="Tian J.H."/>
            <person name="Sheng Y."/>
            <person name="Liu T."/>
            <person name="Pan Y.S."/>
            <person name="Xia L.Y."/>
            <person name="Li J."/>
            <person name="Zhao F."/>
            <person name="Cao W.C."/>
        </authorList>
    </citation>
    <scope>NUCLEOTIDE SEQUENCE</scope>
    <source>
        <strain evidence="2">Rmic-2018</strain>
    </source>
</reference>
<dbReference type="Proteomes" id="UP000821866">
    <property type="component" value="Chromosome 2"/>
</dbReference>
<accession>A0A9J6EIY6</accession>